<evidence type="ECO:0000259" key="11">
    <source>
        <dbReference type="PROSITE" id="PS50262"/>
    </source>
</evidence>
<keyword evidence="9 12" id="KW-0675">Receptor</keyword>
<dbReference type="Gene3D" id="1.20.1070.10">
    <property type="entry name" value="Rhodopsin 7-helix transmembrane proteins"/>
    <property type="match status" value="1"/>
</dbReference>
<organism evidence="12 13">
    <name type="scientific">Chelonia mydas</name>
    <name type="common">Green sea-turtle</name>
    <name type="synonym">Chelonia agassizi</name>
    <dbReference type="NCBI Taxonomy" id="8469"/>
    <lineage>
        <taxon>Eukaryota</taxon>
        <taxon>Metazoa</taxon>
        <taxon>Chordata</taxon>
        <taxon>Craniata</taxon>
        <taxon>Vertebrata</taxon>
        <taxon>Euteleostomi</taxon>
        <taxon>Archelosauria</taxon>
        <taxon>Testudinata</taxon>
        <taxon>Testudines</taxon>
        <taxon>Cryptodira</taxon>
        <taxon>Durocryptodira</taxon>
        <taxon>Americhelydia</taxon>
        <taxon>Chelonioidea</taxon>
        <taxon>Cheloniidae</taxon>
        <taxon>Chelonia</taxon>
    </lineage>
</organism>
<keyword evidence="7 10" id="KW-0472">Membrane</keyword>
<dbReference type="GO" id="GO:0004930">
    <property type="term" value="F:G protein-coupled receptor activity"/>
    <property type="evidence" value="ECO:0007669"/>
    <property type="project" value="UniProtKB-KW"/>
</dbReference>
<sequence length="323" mass="36404">MSALNSTKFSHLTFILIGIPGLEDWHTWIAIPFSLMYIVALLGNCVLMFLIATERSLQESMYFFLSMLAVTDLLLSTSTVPKMLAIFWFRAKEIAFESCLTQIFFVHFGFVAESAVLLAMAFDRYVAICDPLRYTTILTNAKTGKIAVAIVIRSFCIIVPVVFLLEWLPFCGSNVLPHSYCEHIVVARLACADITVNIWYGFAVPIVTVILDVVLIGVSYALILRAVFRLPTKEARLKALSTCGSHVCIIILFYTPALFTVLTHRFGHHIPRHIPILLADLYVLIPPMLNPIVYGMKTKQIRVQAGCMFSQKWKWCRVPQMGC</sequence>
<dbReference type="PRINTS" id="PR00245">
    <property type="entry name" value="OLFACTORYR"/>
</dbReference>
<reference evidence="13" key="1">
    <citation type="journal article" date="2013" name="Nat. Genet.">
        <title>The draft genomes of soft-shell turtle and green sea turtle yield insights into the development and evolution of the turtle-specific body plan.</title>
        <authorList>
            <person name="Wang Z."/>
            <person name="Pascual-Anaya J."/>
            <person name="Zadissa A."/>
            <person name="Li W."/>
            <person name="Niimura Y."/>
            <person name="Huang Z."/>
            <person name="Li C."/>
            <person name="White S."/>
            <person name="Xiong Z."/>
            <person name="Fang D."/>
            <person name="Wang B."/>
            <person name="Ming Y."/>
            <person name="Chen Y."/>
            <person name="Zheng Y."/>
            <person name="Kuraku S."/>
            <person name="Pignatelli M."/>
            <person name="Herrero J."/>
            <person name="Beal K."/>
            <person name="Nozawa M."/>
            <person name="Li Q."/>
            <person name="Wang J."/>
            <person name="Zhang H."/>
            <person name="Yu L."/>
            <person name="Shigenobu S."/>
            <person name="Wang J."/>
            <person name="Liu J."/>
            <person name="Flicek P."/>
            <person name="Searle S."/>
            <person name="Wang J."/>
            <person name="Kuratani S."/>
            <person name="Yin Y."/>
            <person name="Aken B."/>
            <person name="Zhang G."/>
            <person name="Irie N."/>
        </authorList>
    </citation>
    <scope>NUCLEOTIDE SEQUENCE [LARGE SCALE GENOMIC DNA]</scope>
</reference>
<dbReference type="GO" id="GO:0005886">
    <property type="term" value="C:plasma membrane"/>
    <property type="evidence" value="ECO:0007669"/>
    <property type="project" value="UniProtKB-SubCell"/>
</dbReference>
<comment type="subcellular location">
    <subcellularLocation>
        <location evidence="10">Cell membrane</location>
        <topology evidence="10">Multi-pass membrane protein</topology>
    </subcellularLocation>
    <subcellularLocation>
        <location evidence="2">Membrane</location>
        <topology evidence="2">Multi-pass membrane protein</topology>
    </subcellularLocation>
</comment>
<feature type="transmembrane region" description="Helical" evidence="10">
    <location>
        <begin position="198"/>
        <end position="227"/>
    </location>
</feature>
<evidence type="ECO:0000256" key="9">
    <source>
        <dbReference type="RuleBase" id="RU000688"/>
    </source>
</evidence>
<proteinExistence type="inferred from homology"/>
<feature type="transmembrane region" description="Helical" evidence="10">
    <location>
        <begin position="62"/>
        <end position="89"/>
    </location>
</feature>
<feature type="transmembrane region" description="Helical" evidence="10">
    <location>
        <begin position="143"/>
        <end position="165"/>
    </location>
</feature>
<evidence type="ECO:0000256" key="5">
    <source>
        <dbReference type="ARBA" id="ARBA00022725"/>
    </source>
</evidence>
<dbReference type="PANTHER" id="PTHR26450:SF32">
    <property type="entry name" value="OLFACTORY RECEPTOR 52B6"/>
    <property type="match status" value="1"/>
</dbReference>
<dbReference type="PRINTS" id="PR00237">
    <property type="entry name" value="GPCRRHODOPSN"/>
</dbReference>
<keyword evidence="6 10" id="KW-1133">Transmembrane helix</keyword>
<dbReference type="InterPro" id="IPR000276">
    <property type="entry name" value="GPCR_Rhodpsn"/>
</dbReference>
<keyword evidence="8 9" id="KW-0807">Transducer</keyword>
<dbReference type="Pfam" id="PF13853">
    <property type="entry name" value="7tm_4"/>
    <property type="match status" value="1"/>
</dbReference>
<comment type="similarity">
    <text evidence="9">Belongs to the G-protein coupled receptor 1 family.</text>
</comment>
<evidence type="ECO:0000256" key="4">
    <source>
        <dbReference type="ARBA" id="ARBA00022692"/>
    </source>
</evidence>
<comment type="function">
    <text evidence="1">Odorant receptor.</text>
</comment>
<keyword evidence="13" id="KW-1185">Reference proteome</keyword>
<keyword evidence="3 10" id="KW-0716">Sensory transduction</keyword>
<dbReference type="InterPro" id="IPR050402">
    <property type="entry name" value="OR51/52/56-like"/>
</dbReference>
<dbReference type="SUPFAM" id="SSF81321">
    <property type="entry name" value="Family A G protein-coupled receptor-like"/>
    <property type="match status" value="1"/>
</dbReference>
<evidence type="ECO:0000256" key="10">
    <source>
        <dbReference type="RuleBase" id="RU363047"/>
    </source>
</evidence>
<evidence type="ECO:0000256" key="6">
    <source>
        <dbReference type="ARBA" id="ARBA00022989"/>
    </source>
</evidence>
<evidence type="ECO:0000256" key="7">
    <source>
        <dbReference type="ARBA" id="ARBA00023136"/>
    </source>
</evidence>
<dbReference type="AlphaFoldDB" id="M7AK54"/>
<gene>
    <name evidence="12" type="ORF">UY3_17420</name>
</gene>
<dbReference type="FunFam" id="1.20.1070.10:FF:000006">
    <property type="entry name" value="Olfactory receptor"/>
    <property type="match status" value="1"/>
</dbReference>
<dbReference type="PROSITE" id="PS00237">
    <property type="entry name" value="G_PROTEIN_RECEP_F1_1"/>
    <property type="match status" value="1"/>
</dbReference>
<dbReference type="PROSITE" id="PS50262">
    <property type="entry name" value="G_PROTEIN_RECEP_F1_2"/>
    <property type="match status" value="1"/>
</dbReference>
<keyword evidence="4 9" id="KW-0812">Transmembrane</keyword>
<evidence type="ECO:0000256" key="8">
    <source>
        <dbReference type="ARBA" id="ARBA00023224"/>
    </source>
</evidence>
<protein>
    <recommendedName>
        <fullName evidence="10">Olfactory receptor</fullName>
    </recommendedName>
</protein>
<dbReference type="Proteomes" id="UP000031443">
    <property type="component" value="Unassembled WGS sequence"/>
</dbReference>
<dbReference type="CDD" id="cd15221">
    <property type="entry name" value="7tmA_OR52B-like"/>
    <property type="match status" value="1"/>
</dbReference>
<feature type="transmembrane region" description="Helical" evidence="10">
    <location>
        <begin position="101"/>
        <end position="122"/>
    </location>
</feature>
<dbReference type="InterPro" id="IPR017452">
    <property type="entry name" value="GPCR_Rhodpsn_7TM"/>
</dbReference>
<dbReference type="PANTHER" id="PTHR26450">
    <property type="entry name" value="OLFACTORY RECEPTOR 56B1-RELATED"/>
    <property type="match status" value="1"/>
</dbReference>
<keyword evidence="9" id="KW-0297">G-protein coupled receptor</keyword>
<feature type="transmembrane region" description="Helical" evidence="10">
    <location>
        <begin position="28"/>
        <end position="50"/>
    </location>
</feature>
<evidence type="ECO:0000313" key="12">
    <source>
        <dbReference type="EMBL" id="EMP25511.1"/>
    </source>
</evidence>
<evidence type="ECO:0000256" key="3">
    <source>
        <dbReference type="ARBA" id="ARBA00022606"/>
    </source>
</evidence>
<keyword evidence="5 10" id="KW-0552">Olfaction</keyword>
<feature type="domain" description="G-protein coupled receptors family 1 profile" evidence="11">
    <location>
        <begin position="43"/>
        <end position="294"/>
    </location>
</feature>
<feature type="transmembrane region" description="Helical" evidence="10">
    <location>
        <begin position="239"/>
        <end position="262"/>
    </location>
</feature>
<dbReference type="InterPro" id="IPR000725">
    <property type="entry name" value="Olfact_rcpt"/>
</dbReference>
<keyword evidence="10" id="KW-1003">Cell membrane</keyword>
<evidence type="ECO:0000313" key="13">
    <source>
        <dbReference type="Proteomes" id="UP000031443"/>
    </source>
</evidence>
<dbReference type="eggNOG" id="ENOG502QV28">
    <property type="taxonomic scope" value="Eukaryota"/>
</dbReference>
<dbReference type="GO" id="GO:0004984">
    <property type="term" value="F:olfactory receptor activity"/>
    <property type="evidence" value="ECO:0007669"/>
    <property type="project" value="InterPro"/>
</dbReference>
<name>M7AK54_CHEMY</name>
<evidence type="ECO:0000256" key="1">
    <source>
        <dbReference type="ARBA" id="ARBA00002936"/>
    </source>
</evidence>
<evidence type="ECO:0000256" key="2">
    <source>
        <dbReference type="ARBA" id="ARBA00004141"/>
    </source>
</evidence>
<dbReference type="EMBL" id="KB588883">
    <property type="protein sequence ID" value="EMP25511.1"/>
    <property type="molecule type" value="Genomic_DNA"/>
</dbReference>
<accession>M7AK54</accession>
<feature type="transmembrane region" description="Helical" evidence="10">
    <location>
        <begin position="274"/>
        <end position="294"/>
    </location>
</feature>